<protein>
    <submittedName>
        <fullName evidence="3">Uncharacterized protein</fullName>
    </submittedName>
</protein>
<dbReference type="RefSeq" id="WP_346246646.1">
    <property type="nucleotide sequence ID" value="NZ_JBDIZK010000005.1"/>
</dbReference>
<evidence type="ECO:0000256" key="1">
    <source>
        <dbReference type="SAM" id="MobiDB-lite"/>
    </source>
</evidence>
<comment type="caution">
    <text evidence="3">The sequence shown here is derived from an EMBL/GenBank/DDBJ whole genome shotgun (WGS) entry which is preliminary data.</text>
</comment>
<organism evidence="3 4">
    <name type="scientific">Sphingomonas rustica</name>
    <dbReference type="NCBI Taxonomy" id="3103142"/>
    <lineage>
        <taxon>Bacteria</taxon>
        <taxon>Pseudomonadati</taxon>
        <taxon>Pseudomonadota</taxon>
        <taxon>Alphaproteobacteria</taxon>
        <taxon>Sphingomonadales</taxon>
        <taxon>Sphingomonadaceae</taxon>
        <taxon>Sphingomonas</taxon>
    </lineage>
</organism>
<evidence type="ECO:0000313" key="3">
    <source>
        <dbReference type="EMBL" id="MEN3747649.1"/>
    </source>
</evidence>
<dbReference type="Proteomes" id="UP001427805">
    <property type="component" value="Unassembled WGS sequence"/>
</dbReference>
<feature type="region of interest" description="Disordered" evidence="1">
    <location>
        <begin position="1"/>
        <end position="26"/>
    </location>
</feature>
<keyword evidence="4" id="KW-1185">Reference proteome</keyword>
<sequence>MSTPPSTPGGAGSPDPDDQAQAQAEAAESAAIRRRWITLGEILAVVAVIISGLTLYNNWAERGESKAVKEADAKQASAKAATLVLMAGESGKRSLELKPASDDQSVQSQKVLFPSALEVPPAETTGEPRIEASWFDGALQKARNAAKLPDDSRGDERLPVVITTRFLVNGEPHEDVALYDIGYTISGKFLSGHTVTLRGLSMVSRIRSGSGQAQLDARWKRILPAAQP</sequence>
<dbReference type="EMBL" id="JBDIZK010000005">
    <property type="protein sequence ID" value="MEN3747649.1"/>
    <property type="molecule type" value="Genomic_DNA"/>
</dbReference>
<keyword evidence="2" id="KW-1133">Transmembrane helix</keyword>
<gene>
    <name evidence="3" type="ORF">TPR58_10750</name>
</gene>
<name>A0ABV0B7T9_9SPHN</name>
<feature type="transmembrane region" description="Helical" evidence="2">
    <location>
        <begin position="36"/>
        <end position="56"/>
    </location>
</feature>
<proteinExistence type="predicted"/>
<evidence type="ECO:0000256" key="2">
    <source>
        <dbReference type="SAM" id="Phobius"/>
    </source>
</evidence>
<accession>A0ABV0B7T9</accession>
<evidence type="ECO:0000313" key="4">
    <source>
        <dbReference type="Proteomes" id="UP001427805"/>
    </source>
</evidence>
<keyword evidence="2" id="KW-0472">Membrane</keyword>
<keyword evidence="2" id="KW-0812">Transmembrane</keyword>
<reference evidence="3 4" key="1">
    <citation type="submission" date="2024-05" db="EMBL/GenBank/DDBJ databases">
        <title>Sphingomonas sp. HF-S3 16S ribosomal RNA gene Genome sequencing and assembly.</title>
        <authorList>
            <person name="Lee H."/>
        </authorList>
    </citation>
    <scope>NUCLEOTIDE SEQUENCE [LARGE SCALE GENOMIC DNA]</scope>
    <source>
        <strain evidence="3 4">HF-S3</strain>
    </source>
</reference>